<dbReference type="RefSeq" id="WP_024126536.1">
    <property type="nucleotide sequence ID" value="NC_023283.1"/>
</dbReference>
<gene>
    <name evidence="3" type="ORF">pFRL3_378c</name>
</gene>
<feature type="coiled-coil region" evidence="1">
    <location>
        <begin position="165"/>
        <end position="192"/>
    </location>
</feature>
<protein>
    <submittedName>
        <fullName evidence="3">Uncharacterized protein</fullName>
    </submittedName>
</protein>
<accession>V9Z0P8</accession>
<geneLocation type="plasmid" evidence="3">
    <name>pFRL3</name>
</geneLocation>
<evidence type="ECO:0000256" key="2">
    <source>
        <dbReference type="SAM" id="MobiDB-lite"/>
    </source>
</evidence>
<dbReference type="EMBL" id="KF602048">
    <property type="protein sequence ID" value="AHE39155.1"/>
    <property type="molecule type" value="Genomic_DNA"/>
</dbReference>
<evidence type="ECO:0000313" key="3">
    <source>
        <dbReference type="EMBL" id="AHE39155.1"/>
    </source>
</evidence>
<keyword evidence="1" id="KW-0175">Coiled coil</keyword>
<evidence type="ECO:0000256" key="1">
    <source>
        <dbReference type="SAM" id="Coils"/>
    </source>
</evidence>
<organism evidence="3">
    <name type="scientific">Streptomyces sp. FR1</name>
    <dbReference type="NCBI Taxonomy" id="349971"/>
    <lineage>
        <taxon>Bacteria</taxon>
        <taxon>Bacillati</taxon>
        <taxon>Actinomycetota</taxon>
        <taxon>Actinomycetes</taxon>
        <taxon>Kitasatosporales</taxon>
        <taxon>Streptomycetaceae</taxon>
        <taxon>Streptomyces</taxon>
    </lineage>
</organism>
<keyword evidence="3" id="KW-0614">Plasmid</keyword>
<reference evidence="3" key="1">
    <citation type="submission" date="2013-09" db="EMBL/GenBank/DDBJ databases">
        <title>Complete nucleotide sequence of Streptomyces linear plasmid pFRL3.</title>
        <authorList>
            <person name="Chen Z."/>
            <person name="Fang P."/>
            <person name="Qin Z."/>
        </authorList>
    </citation>
    <scope>NUCLEOTIDE SEQUENCE</scope>
    <source>
        <plasmid evidence="3">pFRL3</plasmid>
    </source>
</reference>
<sequence>MSPTALTTHAELSLADGGTLVAQVTALAHGRVRYVVRAPHVRGTFVVVPEHLQDGAVVPSTVRVQYGDGAGPVGYYEHRPDEPIVYGVRVHGWTGDLDPASVPDGYFLGQYATSLRDNRVHRQLTSAVRRRTEAVIRAIVGHWYTLPQREALLRSAAKVKAPALAEHEAEKAAKAEAEAADLQQQRALARRKLNAVLGIARRIPRPVLRPDPVPVRLPLVDDRGRPMGSVRVTEVTVDEAVRGSVVYEVTGARVHGRFTVGRDIYRPLPLPEGIWVAYGHARQAHFEDEREHEPTVNGVRLNGAWNRDTIEDLTATAPKDLPARVRTSRTTGHSAPSATARRASAVLRALALHYLARPDVDALQLAAAQDNVLGQRADARRELRKLRERHRAAEQRAQAHRSRERQYRSLTVSAADSRDGLAALVA</sequence>
<proteinExistence type="predicted"/>
<dbReference type="AlphaFoldDB" id="V9Z0P8"/>
<name>V9Z0P8_9ACTN</name>
<feature type="region of interest" description="Disordered" evidence="2">
    <location>
        <begin position="390"/>
        <end position="411"/>
    </location>
</feature>